<name>A0A0J5P7D8_9PAST</name>
<accession>A0A0J5P7D8</accession>
<dbReference type="EMBL" id="JWIZ01000037">
    <property type="protein sequence ID" value="KMK51394.1"/>
    <property type="molecule type" value="Genomic_DNA"/>
</dbReference>
<organism evidence="1 2">
    <name type="scientific">Muribacter muris</name>
    <dbReference type="NCBI Taxonomy" id="67855"/>
    <lineage>
        <taxon>Bacteria</taxon>
        <taxon>Pseudomonadati</taxon>
        <taxon>Pseudomonadota</taxon>
        <taxon>Gammaproteobacteria</taxon>
        <taxon>Pasteurellales</taxon>
        <taxon>Pasteurellaceae</taxon>
        <taxon>Muribacter</taxon>
    </lineage>
</organism>
<proteinExistence type="predicted"/>
<dbReference type="RefSeq" id="WP_047977027.1">
    <property type="nucleotide sequence ID" value="NZ_JWIZ01000037.1"/>
</dbReference>
<reference evidence="1 2" key="1">
    <citation type="submission" date="2014-12" db="EMBL/GenBank/DDBJ databases">
        <title>Reclassification of Actinobacillus muris as Muribacter muris.</title>
        <authorList>
            <person name="Christensen H."/>
            <person name="Nicklas W."/>
            <person name="Bisgaard M."/>
        </authorList>
    </citation>
    <scope>NUCLEOTIDE SEQUENCE [LARGE SCALE GENOMIC DNA]</scope>
    <source>
        <strain evidence="1 2">Ackerman80-443D</strain>
    </source>
</reference>
<protein>
    <submittedName>
        <fullName evidence="1">Uncharacterized protein</fullName>
    </submittedName>
</protein>
<sequence>MSRLQDKIFNLKQKQILEYWKGMPYLSELLNKADSIIYYPESDGVLKKMSSNFDRNFDMYYYDVYRLIDRMEFKEPIYLFLYAKSHIMFSESICPIFKFNSINNFCLRSLLNNPEVYCVKISNLYFSKIIDIDNIDNPISNDLRDISIKHNNYRNILSNIRNVDKINLIFPL</sequence>
<dbReference type="PATRIC" id="fig|67855.3.peg.1346"/>
<comment type="caution">
    <text evidence="1">The sequence shown here is derived from an EMBL/GenBank/DDBJ whole genome shotgun (WGS) entry which is preliminary data.</text>
</comment>
<gene>
    <name evidence="1" type="ORF">RO21_06715</name>
</gene>
<dbReference type="Proteomes" id="UP000036270">
    <property type="component" value="Unassembled WGS sequence"/>
</dbReference>
<dbReference type="AlphaFoldDB" id="A0A0J5P7D8"/>
<evidence type="ECO:0000313" key="2">
    <source>
        <dbReference type="Proteomes" id="UP000036270"/>
    </source>
</evidence>
<keyword evidence="2" id="KW-1185">Reference proteome</keyword>
<evidence type="ECO:0000313" key="1">
    <source>
        <dbReference type="EMBL" id="KMK51394.1"/>
    </source>
</evidence>